<feature type="compositionally biased region" description="Low complexity" evidence="1">
    <location>
        <begin position="47"/>
        <end position="57"/>
    </location>
</feature>
<evidence type="ECO:0000313" key="2">
    <source>
        <dbReference type="EMBL" id="MDF3839154.1"/>
    </source>
</evidence>
<protein>
    <submittedName>
        <fullName evidence="2">Uncharacterized protein</fullName>
    </submittedName>
</protein>
<evidence type="ECO:0000256" key="1">
    <source>
        <dbReference type="SAM" id="MobiDB-lite"/>
    </source>
</evidence>
<gene>
    <name evidence="2" type="ORF">P3W85_40395</name>
</gene>
<dbReference type="EMBL" id="JARJLM010000657">
    <property type="protein sequence ID" value="MDF3839154.1"/>
    <property type="molecule type" value="Genomic_DNA"/>
</dbReference>
<dbReference type="RefSeq" id="WP_276268923.1">
    <property type="nucleotide sequence ID" value="NZ_JARJLM010000657.1"/>
</dbReference>
<dbReference type="SUPFAM" id="SSF53182">
    <property type="entry name" value="Pyrrolidone carboxyl peptidase (pyroglutamate aminopeptidase)"/>
    <property type="match status" value="1"/>
</dbReference>
<sequence>MERDFHNYRGSTGKAGASWELASFRTGALLFACAAVVAGCGGSDDQPSAAPAVGVAPPQQPPPAPPTQTVQARCAMDTSVAASYEEQRLVNKLNASDAQSFSQRLLQASGFDKFGPEFALKLCKDGMAGASSHDEAVTLIKAEGQKLWQAAVDRVQGRKVEGTLPKSDDRMLYWARLTMTHALRQWKPDFALSDEQRAALHKEFERASRGQYAIDFPDGAGHKRILVSGFDPFTLGAPGFDGNPNIRIGNPSGATILSLDGHTVALADGTTAVIRTFVLPVNYGPFMDGMQEDTLGPWFKPGAKRVDASITVSQGGGSFALEHFNSRYHYVAPGNDNISPSCAGGYPAADDCDIHPPQRWLGYASKPWKKDMPPQFTQASLPFQKMIDANTGADIVNPGTGKKGGWSVARNDNYSMIACTKAAADLQGPYEAARLAAENALAAWRDAGYPFPGPLYEQYEAANAARSSVPAPAPTELNCALQGGGGTYLSNASAYRNTLMRDLFGLSIPAGHIHTPAMTQFGSGSNDLITDATFEARRDAIVAQTRNLVAAVANSLAAPGPTSP</sequence>
<dbReference type="Proteomes" id="UP001216674">
    <property type="component" value="Unassembled WGS sequence"/>
</dbReference>
<evidence type="ECO:0000313" key="3">
    <source>
        <dbReference type="Proteomes" id="UP001216674"/>
    </source>
</evidence>
<accession>A0ABT6B352</accession>
<organism evidence="2 3">
    <name type="scientific">Cupriavidus basilensis</name>
    <dbReference type="NCBI Taxonomy" id="68895"/>
    <lineage>
        <taxon>Bacteria</taxon>
        <taxon>Pseudomonadati</taxon>
        <taxon>Pseudomonadota</taxon>
        <taxon>Betaproteobacteria</taxon>
        <taxon>Burkholderiales</taxon>
        <taxon>Burkholderiaceae</taxon>
        <taxon>Cupriavidus</taxon>
    </lineage>
</organism>
<dbReference type="Gene3D" id="3.40.630.20">
    <property type="entry name" value="Peptidase C15, pyroglutamyl peptidase I-like"/>
    <property type="match status" value="1"/>
</dbReference>
<feature type="region of interest" description="Disordered" evidence="1">
    <location>
        <begin position="47"/>
        <end position="68"/>
    </location>
</feature>
<dbReference type="InterPro" id="IPR036440">
    <property type="entry name" value="Peptidase_C15-like_sf"/>
</dbReference>
<keyword evidence="3" id="KW-1185">Reference proteome</keyword>
<proteinExistence type="predicted"/>
<name>A0ABT6B352_9BURK</name>
<comment type="caution">
    <text evidence="2">The sequence shown here is derived from an EMBL/GenBank/DDBJ whole genome shotgun (WGS) entry which is preliminary data.</text>
</comment>
<reference evidence="2 3" key="1">
    <citation type="submission" date="2023-03" db="EMBL/GenBank/DDBJ databases">
        <title>Draft assemblies of triclosan tolerant bacteria isolated from returned activated sludge.</title>
        <authorList>
            <person name="Van Hamelsveld S."/>
        </authorList>
    </citation>
    <scope>NUCLEOTIDE SEQUENCE [LARGE SCALE GENOMIC DNA]</scope>
    <source>
        <strain evidence="2 3">GW210010_S58</strain>
    </source>
</reference>